<accession>A0AAN9BKA2</accession>
<sequence length="84" mass="9040">MPVTQTVVPSRRGEDKQRTQDNEQSRAARWTSVLAAGEGSTGADGPDATNLVIGRQRIMVEPEPLLLFDGAIFSLLSVEDVEGT</sequence>
<protein>
    <submittedName>
        <fullName evidence="2">Uncharacterized protein</fullName>
    </submittedName>
</protein>
<dbReference type="EMBL" id="JBAMIC010000007">
    <property type="protein sequence ID" value="KAK7106709.1"/>
    <property type="molecule type" value="Genomic_DNA"/>
</dbReference>
<evidence type="ECO:0000256" key="1">
    <source>
        <dbReference type="SAM" id="MobiDB-lite"/>
    </source>
</evidence>
<comment type="caution">
    <text evidence="2">The sequence shown here is derived from an EMBL/GenBank/DDBJ whole genome shotgun (WGS) entry which is preliminary data.</text>
</comment>
<name>A0AAN9BKA2_9CAEN</name>
<evidence type="ECO:0000313" key="2">
    <source>
        <dbReference type="EMBL" id="KAK7106709.1"/>
    </source>
</evidence>
<feature type="region of interest" description="Disordered" evidence="1">
    <location>
        <begin position="1"/>
        <end position="28"/>
    </location>
</feature>
<dbReference type="Proteomes" id="UP001374579">
    <property type="component" value="Unassembled WGS sequence"/>
</dbReference>
<feature type="compositionally biased region" description="Basic and acidic residues" evidence="1">
    <location>
        <begin position="11"/>
        <end position="26"/>
    </location>
</feature>
<organism evidence="2 3">
    <name type="scientific">Littorina saxatilis</name>
    <dbReference type="NCBI Taxonomy" id="31220"/>
    <lineage>
        <taxon>Eukaryota</taxon>
        <taxon>Metazoa</taxon>
        <taxon>Spiralia</taxon>
        <taxon>Lophotrochozoa</taxon>
        <taxon>Mollusca</taxon>
        <taxon>Gastropoda</taxon>
        <taxon>Caenogastropoda</taxon>
        <taxon>Littorinimorpha</taxon>
        <taxon>Littorinoidea</taxon>
        <taxon>Littorinidae</taxon>
        <taxon>Littorina</taxon>
    </lineage>
</organism>
<dbReference type="AlphaFoldDB" id="A0AAN9BKA2"/>
<evidence type="ECO:0000313" key="3">
    <source>
        <dbReference type="Proteomes" id="UP001374579"/>
    </source>
</evidence>
<gene>
    <name evidence="2" type="ORF">V1264_017933</name>
</gene>
<reference evidence="2 3" key="1">
    <citation type="submission" date="2024-02" db="EMBL/GenBank/DDBJ databases">
        <title>Chromosome-scale genome assembly of the rough periwinkle Littorina saxatilis.</title>
        <authorList>
            <person name="De Jode A."/>
            <person name="Faria R."/>
            <person name="Formenti G."/>
            <person name="Sims Y."/>
            <person name="Smith T.P."/>
            <person name="Tracey A."/>
            <person name="Wood J.M.D."/>
            <person name="Zagrodzka Z.B."/>
            <person name="Johannesson K."/>
            <person name="Butlin R.K."/>
            <person name="Leder E.H."/>
        </authorList>
    </citation>
    <scope>NUCLEOTIDE SEQUENCE [LARGE SCALE GENOMIC DNA]</scope>
    <source>
        <strain evidence="2">Snail1</strain>
        <tissue evidence="2">Muscle</tissue>
    </source>
</reference>
<proteinExistence type="predicted"/>
<keyword evidence="3" id="KW-1185">Reference proteome</keyword>